<dbReference type="AlphaFoldDB" id="A0A1Y1JHI3"/>
<comment type="caution">
    <text evidence="2">The sequence shown here is derived from an EMBL/GenBank/DDBJ whole genome shotgun (WGS) entry which is preliminary data.</text>
</comment>
<dbReference type="GeneID" id="39747392"/>
<protein>
    <recommendedName>
        <fullName evidence="4">CBF1-interacting co-repressor CIR N-terminal domain-containing protein</fullName>
    </recommendedName>
</protein>
<dbReference type="RefSeq" id="XP_028543266.1">
    <property type="nucleotide sequence ID" value="XM_028687465.1"/>
</dbReference>
<name>A0A1Y1JHI3_PLAGO</name>
<dbReference type="Proteomes" id="UP000195521">
    <property type="component" value="Unassembled WGS sequence"/>
</dbReference>
<dbReference type="EMBL" id="BDQF01000009">
    <property type="protein sequence ID" value="GAW80677.1"/>
    <property type="molecule type" value="Genomic_DNA"/>
</dbReference>
<accession>A0A1Y1JHI3</accession>
<dbReference type="OrthoDB" id="2159131at2759"/>
<evidence type="ECO:0000313" key="2">
    <source>
        <dbReference type="EMBL" id="GAW80677.1"/>
    </source>
</evidence>
<evidence type="ECO:0008006" key="4">
    <source>
        <dbReference type="Google" id="ProtNLM"/>
    </source>
</evidence>
<organism evidence="2 3">
    <name type="scientific">Plasmodium gonderi</name>
    <dbReference type="NCBI Taxonomy" id="77519"/>
    <lineage>
        <taxon>Eukaryota</taxon>
        <taxon>Sar</taxon>
        <taxon>Alveolata</taxon>
        <taxon>Apicomplexa</taxon>
        <taxon>Aconoidasida</taxon>
        <taxon>Haemosporida</taxon>
        <taxon>Plasmodiidae</taxon>
        <taxon>Plasmodium</taxon>
        <taxon>Plasmodium (Plasmodium)</taxon>
    </lineage>
</organism>
<gene>
    <name evidence="2" type="ORF">PGO_082430</name>
</gene>
<feature type="compositionally biased region" description="Basic and acidic residues" evidence="1">
    <location>
        <begin position="71"/>
        <end position="81"/>
    </location>
</feature>
<sequence length="263" mass="32384">MGGHGGLNILPQKKWNVYRKDRQYKVNYDENKLIKEEEKKVKKKNEQTFEKAINQLKENAHQSSAYRNSSHKNDTFEKDTRRKYIYQNNKEEDRTHYCEHINLFAEEEKEINERNKMHEEFLIKKGHYIYNDKNFNGENCIYDKTNNAKIVSDFDKIKISQNEWLMKRQSSIFLNKNEYNELKGEKKYDYFYDNISQKKTDHSKKSDSSENESHRERDKDRDKLKYRDRKKKKEKKKKYDHIKKLIKYKRDKEKKEKKKNRKK</sequence>
<feature type="compositionally biased region" description="Basic residues" evidence="1">
    <location>
        <begin position="226"/>
        <end position="247"/>
    </location>
</feature>
<reference evidence="3" key="1">
    <citation type="submission" date="2017-04" db="EMBL/GenBank/DDBJ databases">
        <title>Plasmodium gonderi genome.</title>
        <authorList>
            <person name="Arisue N."/>
            <person name="Honma H."/>
            <person name="Kawai S."/>
            <person name="Tougan T."/>
            <person name="Tanabe K."/>
            <person name="Horii T."/>
        </authorList>
    </citation>
    <scope>NUCLEOTIDE SEQUENCE [LARGE SCALE GENOMIC DNA]</scope>
    <source>
        <strain evidence="3">ATCC 30045</strain>
    </source>
</reference>
<feature type="compositionally biased region" description="Basic and acidic residues" evidence="1">
    <location>
        <begin position="199"/>
        <end position="225"/>
    </location>
</feature>
<evidence type="ECO:0000313" key="3">
    <source>
        <dbReference type="Proteomes" id="UP000195521"/>
    </source>
</evidence>
<keyword evidence="3" id="KW-1185">Reference proteome</keyword>
<feature type="region of interest" description="Disordered" evidence="1">
    <location>
        <begin position="57"/>
        <end position="81"/>
    </location>
</feature>
<feature type="region of interest" description="Disordered" evidence="1">
    <location>
        <begin position="199"/>
        <end position="263"/>
    </location>
</feature>
<dbReference type="OMA" id="IKKGHYI"/>
<proteinExistence type="predicted"/>
<evidence type="ECO:0000256" key="1">
    <source>
        <dbReference type="SAM" id="MobiDB-lite"/>
    </source>
</evidence>